<evidence type="ECO:0000256" key="3">
    <source>
        <dbReference type="HAMAP-Rule" id="MF_01151"/>
    </source>
</evidence>
<evidence type="ECO:0000256" key="7">
    <source>
        <dbReference type="SAM" id="MobiDB-lite"/>
    </source>
</evidence>
<feature type="region of interest" description="Disordered" evidence="7">
    <location>
        <begin position="220"/>
        <end position="245"/>
    </location>
</feature>
<dbReference type="PANTHER" id="PTHR21237:SF23">
    <property type="entry name" value="GRPE PROTEIN HOMOLOG, MITOCHONDRIAL"/>
    <property type="match status" value="1"/>
</dbReference>
<dbReference type="PANTHER" id="PTHR21237">
    <property type="entry name" value="GRPE PROTEIN"/>
    <property type="match status" value="1"/>
</dbReference>
<evidence type="ECO:0000256" key="4">
    <source>
        <dbReference type="RuleBase" id="RU000639"/>
    </source>
</evidence>
<keyword evidence="11" id="KW-1185">Reference proteome</keyword>
<dbReference type="SUPFAM" id="SSF51064">
    <property type="entry name" value="Head domain of nucleotide exchange factor GrpE"/>
    <property type="match status" value="1"/>
</dbReference>
<dbReference type="GO" id="GO:0000774">
    <property type="term" value="F:adenyl-nucleotide exchange factor activity"/>
    <property type="evidence" value="ECO:0007669"/>
    <property type="project" value="InterPro"/>
</dbReference>
<dbReference type="Gene3D" id="2.30.22.10">
    <property type="entry name" value="Head domain of nucleotide exchange factor GrpE"/>
    <property type="match status" value="1"/>
</dbReference>
<accession>A0A640S9T2</accession>
<comment type="subunit">
    <text evidence="3">Homodimer.</text>
</comment>
<feature type="compositionally biased region" description="Low complexity" evidence="7">
    <location>
        <begin position="33"/>
        <end position="44"/>
    </location>
</feature>
<dbReference type="GO" id="GO:0006457">
    <property type="term" value="P:protein folding"/>
    <property type="evidence" value="ECO:0007669"/>
    <property type="project" value="InterPro"/>
</dbReference>
<feature type="compositionally biased region" description="Basic and acidic residues" evidence="7">
    <location>
        <begin position="51"/>
        <end position="78"/>
    </location>
</feature>
<dbReference type="InterPro" id="IPR013805">
    <property type="entry name" value="GrpE_CC"/>
</dbReference>
<dbReference type="AlphaFoldDB" id="A0A640S9T2"/>
<dbReference type="InterPro" id="IPR009012">
    <property type="entry name" value="GrpE_head"/>
</dbReference>
<dbReference type="EMBL" id="CP108473">
    <property type="protein sequence ID" value="WUS27141.1"/>
    <property type="molecule type" value="Genomic_DNA"/>
</dbReference>
<dbReference type="OrthoDB" id="5191115at2"/>
<evidence type="ECO:0000313" key="8">
    <source>
        <dbReference type="EMBL" id="GFE07920.1"/>
    </source>
</evidence>
<organism evidence="8 10">
    <name type="scientific">Streptomyces caniferus</name>
    <dbReference type="NCBI Taxonomy" id="285557"/>
    <lineage>
        <taxon>Bacteria</taxon>
        <taxon>Bacillati</taxon>
        <taxon>Actinomycetota</taxon>
        <taxon>Actinomycetes</taxon>
        <taxon>Kitasatosporales</taxon>
        <taxon>Streptomycetaceae</taxon>
        <taxon>Streptomyces</taxon>
    </lineage>
</organism>
<evidence type="ECO:0000313" key="10">
    <source>
        <dbReference type="Proteomes" id="UP000435837"/>
    </source>
</evidence>
<keyword evidence="2 3" id="KW-0143">Chaperone</keyword>
<keyword evidence="3 4" id="KW-0346">Stress response</keyword>
<evidence type="ECO:0000256" key="6">
    <source>
        <dbReference type="SAM" id="Coils"/>
    </source>
</evidence>
<dbReference type="Proteomes" id="UP000435837">
    <property type="component" value="Unassembled WGS sequence"/>
</dbReference>
<dbReference type="SUPFAM" id="SSF58014">
    <property type="entry name" value="Coiled-coil domain of nucleotide exchange factor GrpE"/>
    <property type="match status" value="1"/>
</dbReference>
<reference evidence="9" key="2">
    <citation type="submission" date="2022-10" db="EMBL/GenBank/DDBJ databases">
        <title>The complete genomes of actinobacterial strains from the NBC collection.</title>
        <authorList>
            <person name="Joergensen T.S."/>
            <person name="Alvarez Arevalo M."/>
            <person name="Sterndorff E.B."/>
            <person name="Faurdal D."/>
            <person name="Vuksanovic O."/>
            <person name="Mourched A.-S."/>
            <person name="Charusanti P."/>
            <person name="Shaw S."/>
            <person name="Blin K."/>
            <person name="Weber T."/>
        </authorList>
    </citation>
    <scope>NUCLEOTIDE SEQUENCE</scope>
    <source>
        <strain evidence="9">NBC_01256</strain>
    </source>
</reference>
<feature type="region of interest" description="Disordered" evidence="7">
    <location>
        <begin position="1"/>
        <end position="83"/>
    </location>
</feature>
<comment type="function">
    <text evidence="3 4">Participates actively in the response to hyperosmotic and heat shock by preventing the aggregation of stress-denatured proteins, in association with DnaK and GrpE. It is the nucleotide exchange factor for DnaK and may function as a thermosensor. Unfolded proteins bind initially to DnaJ; upon interaction with the DnaJ-bound protein, DnaK hydrolyzes its bound ATP, resulting in the formation of a stable complex. GrpE releases ADP from DnaK; ATP binding to DnaK triggers the release of the substrate protein, thus completing the reaction cycle. Several rounds of ATP-dependent interactions between DnaJ, DnaK and GrpE are required for fully efficient folding.</text>
</comment>
<gene>
    <name evidence="8" type="primary">grpE_1</name>
    <name evidence="3 9" type="synonym">grpE</name>
    <name evidence="9" type="ORF">OG727_35345</name>
    <name evidence="8" type="ORF">Scani_41880</name>
</gene>
<reference evidence="8 10" key="1">
    <citation type="submission" date="2019-12" db="EMBL/GenBank/DDBJ databases">
        <title>Whole genome shotgun sequence of Streptomyces caniferus NBRC 15389.</title>
        <authorList>
            <person name="Ichikawa N."/>
            <person name="Kimura A."/>
            <person name="Kitahashi Y."/>
            <person name="Komaki H."/>
            <person name="Tamura T."/>
        </authorList>
    </citation>
    <scope>NUCLEOTIDE SEQUENCE [LARGE SCALE GENOMIC DNA]</scope>
    <source>
        <strain evidence="8 10">NBRC 15389</strain>
    </source>
</reference>
<dbReference type="Proteomes" id="UP001432292">
    <property type="component" value="Chromosome"/>
</dbReference>
<dbReference type="CDD" id="cd00446">
    <property type="entry name" value="GrpE"/>
    <property type="match status" value="1"/>
</dbReference>
<evidence type="ECO:0000313" key="11">
    <source>
        <dbReference type="Proteomes" id="UP001432292"/>
    </source>
</evidence>
<dbReference type="RefSeq" id="WP_159478273.1">
    <property type="nucleotide sequence ID" value="NZ_BAAATH010000017.1"/>
</dbReference>
<proteinExistence type="inferred from homology"/>
<dbReference type="GeneID" id="96633695"/>
<evidence type="ECO:0000256" key="1">
    <source>
        <dbReference type="ARBA" id="ARBA00009054"/>
    </source>
</evidence>
<dbReference type="PROSITE" id="PS01071">
    <property type="entry name" value="GRPE"/>
    <property type="match status" value="1"/>
</dbReference>
<evidence type="ECO:0000256" key="2">
    <source>
        <dbReference type="ARBA" id="ARBA00023186"/>
    </source>
</evidence>
<evidence type="ECO:0000313" key="9">
    <source>
        <dbReference type="EMBL" id="WUS27141.1"/>
    </source>
</evidence>
<dbReference type="GO" id="GO:0051087">
    <property type="term" value="F:protein-folding chaperone binding"/>
    <property type="evidence" value="ECO:0007669"/>
    <property type="project" value="InterPro"/>
</dbReference>
<dbReference type="InterPro" id="IPR000740">
    <property type="entry name" value="GrpE"/>
</dbReference>
<dbReference type="GO" id="GO:0042803">
    <property type="term" value="F:protein homodimerization activity"/>
    <property type="evidence" value="ECO:0007669"/>
    <property type="project" value="InterPro"/>
</dbReference>
<name>A0A640S9T2_9ACTN</name>
<keyword evidence="3" id="KW-0963">Cytoplasm</keyword>
<dbReference type="Pfam" id="PF01025">
    <property type="entry name" value="GrpE"/>
    <property type="match status" value="1"/>
</dbReference>
<feature type="coiled-coil region" evidence="6">
    <location>
        <begin position="85"/>
        <end position="119"/>
    </location>
</feature>
<dbReference type="GO" id="GO:0051082">
    <property type="term" value="F:unfolded protein binding"/>
    <property type="evidence" value="ECO:0007669"/>
    <property type="project" value="TreeGrafter"/>
</dbReference>
<keyword evidence="6" id="KW-0175">Coiled coil</keyword>
<dbReference type="PRINTS" id="PR00773">
    <property type="entry name" value="GRPEPROTEIN"/>
</dbReference>
<sequence length="245" mass="25734">MNRPTHVRGLPQPPPALVGHGREEDPGPGPGPGAHADSSSSPGTRPGPGKPADHGRDTVAPSGHDRAADPPSRHDRATDPPVAPDAALRAELRERTADLQRLKAEYDNYRKRVHRDRLAVGEIAVANVLNGLLPVLDSLAEAGEQGEVTGGFQRVAQALHAELGALGLQPVGTAGAPFDPLIHEAVTYTPDDRLEDSVCTAVLRQGYRVGDRLLRPAQVSVAGKPPAAGVETPAKRPTVLPSKRP</sequence>
<dbReference type="EMBL" id="BLIN01000005">
    <property type="protein sequence ID" value="GFE07920.1"/>
    <property type="molecule type" value="Genomic_DNA"/>
</dbReference>
<protein>
    <recommendedName>
        <fullName evidence="3 4">Protein GrpE</fullName>
    </recommendedName>
    <alternativeName>
        <fullName evidence="3">HSP-70 cofactor</fullName>
    </alternativeName>
</protein>
<evidence type="ECO:0000256" key="5">
    <source>
        <dbReference type="RuleBase" id="RU004478"/>
    </source>
</evidence>
<comment type="subcellular location">
    <subcellularLocation>
        <location evidence="3">Cytoplasm</location>
    </subcellularLocation>
</comment>
<dbReference type="Gene3D" id="3.90.20.20">
    <property type="match status" value="1"/>
</dbReference>
<comment type="similarity">
    <text evidence="1 3 5">Belongs to the GrpE family.</text>
</comment>
<dbReference type="GO" id="GO:0005737">
    <property type="term" value="C:cytoplasm"/>
    <property type="evidence" value="ECO:0007669"/>
    <property type="project" value="UniProtKB-SubCell"/>
</dbReference>
<dbReference type="HAMAP" id="MF_01151">
    <property type="entry name" value="GrpE"/>
    <property type="match status" value="1"/>
</dbReference>